<comment type="caution">
    <text evidence="1">The sequence shown here is derived from an EMBL/GenBank/DDBJ whole genome shotgun (WGS) entry which is preliminary data.</text>
</comment>
<organism evidence="1 2">
    <name type="scientific">Ophiocordyceps australis</name>
    <dbReference type="NCBI Taxonomy" id="1399860"/>
    <lineage>
        <taxon>Eukaryota</taxon>
        <taxon>Fungi</taxon>
        <taxon>Dikarya</taxon>
        <taxon>Ascomycota</taxon>
        <taxon>Pezizomycotina</taxon>
        <taxon>Sordariomycetes</taxon>
        <taxon>Hypocreomycetidae</taxon>
        <taxon>Hypocreales</taxon>
        <taxon>Ophiocordycipitaceae</taxon>
        <taxon>Ophiocordyceps</taxon>
    </lineage>
</organism>
<gene>
    <name evidence="1" type="ORF">CDD82_5431</name>
</gene>
<name>A0A2C5ZV11_9HYPO</name>
<dbReference type="EMBL" id="NJEU01000005">
    <property type="protein sequence ID" value="PHH83673.1"/>
    <property type="molecule type" value="Genomic_DNA"/>
</dbReference>
<accession>A0A2C5ZV11</accession>
<evidence type="ECO:0000313" key="1">
    <source>
        <dbReference type="EMBL" id="PHH83673.1"/>
    </source>
</evidence>
<dbReference type="AlphaFoldDB" id="A0A2C5ZV11"/>
<evidence type="ECO:0000313" key="2">
    <source>
        <dbReference type="Proteomes" id="UP000224854"/>
    </source>
</evidence>
<proteinExistence type="predicted"/>
<keyword evidence="2" id="KW-1185">Reference proteome</keyword>
<dbReference type="Proteomes" id="UP000224854">
    <property type="component" value="Unassembled WGS sequence"/>
</dbReference>
<protein>
    <submittedName>
        <fullName evidence="1">Uncharacterized protein</fullName>
    </submittedName>
</protein>
<sequence length="171" mass="19367">MVGRRSRRSSGSGGYEAKAVCVHETVKSLLAWVEGEIGRLREKKLLLRIWIRWRALWLACPSKPYQCRTAVRVGPRPQRASEPPMFPGAAGLRGRYLAVPGLDDPAIKPPEMGQGKAKDAANVCRRRRLGLALLLEIEMEEEELWFATLMKKSGLEALRFETTRWARRVTL</sequence>
<reference evidence="1 2" key="1">
    <citation type="submission" date="2017-06" db="EMBL/GenBank/DDBJ databases">
        <title>Ant-infecting Ophiocordyceps genomes reveal a high diversity of potential behavioral manipulation genes and a possible major role for enterotoxins.</title>
        <authorList>
            <person name="De Bekker C."/>
            <person name="Evans H.C."/>
            <person name="Brachmann A."/>
            <person name="Hughes D.P."/>
        </authorList>
    </citation>
    <scope>NUCLEOTIDE SEQUENCE [LARGE SCALE GENOMIC DNA]</scope>
    <source>
        <strain evidence="1 2">1348a</strain>
    </source>
</reference>